<evidence type="ECO:0000256" key="2">
    <source>
        <dbReference type="PIRSR" id="PIRSR001359-3"/>
    </source>
</evidence>
<dbReference type="InterPro" id="IPR050246">
    <property type="entry name" value="Class_II_FBP_aldolase"/>
</dbReference>
<feature type="binding site" evidence="2">
    <location>
        <position position="84"/>
    </location>
    <ligand>
        <name>Zn(2+)</name>
        <dbReference type="ChEBI" id="CHEBI:29105"/>
        <label>1</label>
        <note>catalytic</note>
    </ligand>
</feature>
<feature type="binding site" evidence="2">
    <location>
        <position position="210"/>
    </location>
    <ligand>
        <name>Zn(2+)</name>
        <dbReference type="ChEBI" id="CHEBI:29105"/>
        <label>1</label>
        <note>catalytic</note>
    </ligand>
</feature>
<reference evidence="3" key="1">
    <citation type="submission" date="2020-10" db="EMBL/GenBank/DDBJ databases">
        <authorList>
            <person name="Gilroy R."/>
        </authorList>
    </citation>
    <scope>NUCLEOTIDE SEQUENCE</scope>
    <source>
        <strain evidence="3">ChiHecec3B27-6122</strain>
    </source>
</reference>
<dbReference type="GO" id="GO:0005975">
    <property type="term" value="P:carbohydrate metabolic process"/>
    <property type="evidence" value="ECO:0007669"/>
    <property type="project" value="InterPro"/>
</dbReference>
<sequence>MPVVDAKALFAHAIKRDYALAAFNISSLDSLQAVLWAAEAEASPVIVQVLRLTEEYVRDVETYLDAVRLYAGRCKVPVLLQHDHCSSVEEAKLAIDRGFGAVMYDGSSLSFEENAANSAEVARYAHERGVWLEAELGSIPGMEDNCFTDRVEYTSPELARRFISETGCDSLAVSVGTAHGGVAGNEHLPLDFDRLEALVCACPGYPLVLHGAASMPDALREYVNLYGGSIAPVHICSEADIARACRSGVRKANMDVDNWLAYTGALRQFFSERPGEFFPTAYLEFARNAWENEVRHKLRKVVGSSGMATDFYGGTGK</sequence>
<name>A0A9D1G3C0_9FIRM</name>
<dbReference type="CDD" id="cd00947">
    <property type="entry name" value="TBP_aldolase_IIB"/>
    <property type="match status" value="1"/>
</dbReference>
<dbReference type="GO" id="GO:0016832">
    <property type="term" value="F:aldehyde-lyase activity"/>
    <property type="evidence" value="ECO:0007669"/>
    <property type="project" value="InterPro"/>
</dbReference>
<accession>A0A9D1G3C0</accession>
<feature type="binding site" evidence="2">
    <location>
        <position position="135"/>
    </location>
    <ligand>
        <name>Zn(2+)</name>
        <dbReference type="ChEBI" id="CHEBI:29105"/>
        <label>2</label>
    </ligand>
</feature>
<feature type="active site" description="Proton donor" evidence="1">
    <location>
        <position position="83"/>
    </location>
</feature>
<organism evidence="3 4">
    <name type="scientific">Candidatus Scatomorpha pullistercoris</name>
    <dbReference type="NCBI Taxonomy" id="2840929"/>
    <lineage>
        <taxon>Bacteria</taxon>
        <taxon>Bacillati</taxon>
        <taxon>Bacillota</taxon>
        <taxon>Clostridia</taxon>
        <taxon>Eubacteriales</taxon>
        <taxon>Candidatus Scatomorpha</taxon>
    </lineage>
</organism>
<comment type="cofactor">
    <cofactor evidence="2">
        <name>Zn(2+)</name>
        <dbReference type="ChEBI" id="CHEBI:29105"/>
    </cofactor>
    <text evidence="2">Binds 2 Zn(2+) ions per subunit. One is catalytic and the other provides a structural contribution.</text>
</comment>
<reference evidence="3" key="2">
    <citation type="journal article" date="2021" name="PeerJ">
        <title>Extensive microbial diversity within the chicken gut microbiome revealed by metagenomics and culture.</title>
        <authorList>
            <person name="Gilroy R."/>
            <person name="Ravi A."/>
            <person name="Getino M."/>
            <person name="Pursley I."/>
            <person name="Horton D.L."/>
            <person name="Alikhan N.F."/>
            <person name="Baker D."/>
            <person name="Gharbi K."/>
            <person name="Hall N."/>
            <person name="Watson M."/>
            <person name="Adriaenssens E.M."/>
            <person name="Foster-Nyarko E."/>
            <person name="Jarju S."/>
            <person name="Secka A."/>
            <person name="Antonio M."/>
            <person name="Oren A."/>
            <person name="Chaudhuri R.R."/>
            <person name="La Ragione R."/>
            <person name="Hildebrand F."/>
            <person name="Pallen M.J."/>
        </authorList>
    </citation>
    <scope>NUCLEOTIDE SEQUENCE</scope>
    <source>
        <strain evidence="3">ChiHecec3B27-6122</strain>
    </source>
</reference>
<protein>
    <submittedName>
        <fullName evidence="3">Class II fructose-bisphosphate aldolase</fullName>
    </submittedName>
</protein>
<dbReference type="PIRSF" id="PIRSF001359">
    <property type="entry name" value="F_bP_aldolase_II"/>
    <property type="match status" value="1"/>
</dbReference>
<feature type="binding site" evidence="2">
    <location>
        <position position="179"/>
    </location>
    <ligand>
        <name>Zn(2+)</name>
        <dbReference type="ChEBI" id="CHEBI:29105"/>
        <label>1</label>
        <note>catalytic</note>
    </ligand>
</feature>
<evidence type="ECO:0000256" key="1">
    <source>
        <dbReference type="PIRSR" id="PIRSR001359-1"/>
    </source>
</evidence>
<dbReference type="Pfam" id="PF01116">
    <property type="entry name" value="F_bP_aldolase"/>
    <property type="match status" value="1"/>
</dbReference>
<dbReference type="InterPro" id="IPR013785">
    <property type="entry name" value="Aldolase_TIM"/>
</dbReference>
<dbReference type="AlphaFoldDB" id="A0A9D1G3C0"/>
<gene>
    <name evidence="3" type="ORF">IAD42_00430</name>
</gene>
<evidence type="ECO:0000313" key="3">
    <source>
        <dbReference type="EMBL" id="HIS96421.1"/>
    </source>
</evidence>
<dbReference type="PANTHER" id="PTHR30304">
    <property type="entry name" value="D-TAGATOSE-1,6-BISPHOSPHATE ALDOLASE"/>
    <property type="match status" value="1"/>
</dbReference>
<proteinExistence type="predicted"/>
<comment type="caution">
    <text evidence="3">The sequence shown here is derived from an EMBL/GenBank/DDBJ whole genome shotgun (WGS) entry which is preliminary data.</text>
</comment>
<dbReference type="InterPro" id="IPR000771">
    <property type="entry name" value="FBA_II"/>
</dbReference>
<keyword evidence="2" id="KW-0479">Metal-binding</keyword>
<dbReference type="GO" id="GO:0008270">
    <property type="term" value="F:zinc ion binding"/>
    <property type="evidence" value="ECO:0007669"/>
    <property type="project" value="InterPro"/>
</dbReference>
<feature type="binding site" evidence="2">
    <location>
        <position position="105"/>
    </location>
    <ligand>
        <name>Zn(2+)</name>
        <dbReference type="ChEBI" id="CHEBI:29105"/>
        <label>2</label>
    </ligand>
</feature>
<dbReference type="Gene3D" id="3.20.20.70">
    <property type="entry name" value="Aldolase class I"/>
    <property type="match status" value="1"/>
</dbReference>
<dbReference type="SUPFAM" id="SSF51569">
    <property type="entry name" value="Aldolase"/>
    <property type="match status" value="1"/>
</dbReference>
<dbReference type="EMBL" id="DVJS01000010">
    <property type="protein sequence ID" value="HIS96421.1"/>
    <property type="molecule type" value="Genomic_DNA"/>
</dbReference>
<dbReference type="PANTHER" id="PTHR30304:SF0">
    <property type="entry name" value="D-TAGATOSE-1,6-BISPHOSPHATE ALDOLASE SUBUNIT GATY-RELATED"/>
    <property type="match status" value="1"/>
</dbReference>
<keyword evidence="2" id="KW-0862">Zinc</keyword>
<dbReference type="Proteomes" id="UP000886876">
    <property type="component" value="Unassembled WGS sequence"/>
</dbReference>
<evidence type="ECO:0000313" key="4">
    <source>
        <dbReference type="Proteomes" id="UP000886876"/>
    </source>
</evidence>